<gene>
    <name evidence="3" type="ordered locus">Maeo_0318</name>
</gene>
<dbReference type="GeneID" id="5326502"/>
<comment type="similarity">
    <text evidence="1">Belongs to the iron-sulfur cluster assembly SufBD family.</text>
</comment>
<feature type="domain" description="SUF system FeS cluster assembly SufBD core" evidence="2">
    <location>
        <begin position="150"/>
        <end position="379"/>
    </location>
</feature>
<reference evidence="3" key="1">
    <citation type="submission" date="2007-06" db="EMBL/GenBank/DDBJ databases">
        <title>Complete sequence of Methanococcus aeolicus Nankai-3.</title>
        <authorList>
            <consortium name="US DOE Joint Genome Institute"/>
            <person name="Copeland A."/>
            <person name="Lucas S."/>
            <person name="Lapidus A."/>
            <person name="Barry K."/>
            <person name="Glavina del Rio T."/>
            <person name="Dalin E."/>
            <person name="Tice H."/>
            <person name="Pitluck S."/>
            <person name="Chain P."/>
            <person name="Malfatti S."/>
            <person name="Shin M."/>
            <person name="Vergez L."/>
            <person name="Schmutz J."/>
            <person name="Larimer F."/>
            <person name="Land M."/>
            <person name="Hauser L."/>
            <person name="Kyrpides N."/>
            <person name="Lykidis A."/>
            <person name="Sieprawska-Lupa M."/>
            <person name="Whitman W.B."/>
            <person name="Richardson P."/>
        </authorList>
    </citation>
    <scope>NUCLEOTIDE SEQUENCE [LARGE SCALE GENOMIC DNA]</scope>
    <source>
        <strain evidence="3">Nankai-3</strain>
    </source>
</reference>
<dbReference type="Pfam" id="PF01458">
    <property type="entry name" value="SUFBD_core"/>
    <property type="match status" value="1"/>
</dbReference>
<proteinExistence type="inferred from homology"/>
<dbReference type="AlphaFoldDB" id="A6UTT4"/>
<evidence type="ECO:0000313" key="4">
    <source>
        <dbReference type="Proteomes" id="UP000001106"/>
    </source>
</evidence>
<dbReference type="KEGG" id="mae:Maeo_0318"/>
<protein>
    <submittedName>
        <fullName evidence="3">SufBD protein</fullName>
    </submittedName>
</protein>
<dbReference type="InterPro" id="IPR000825">
    <property type="entry name" value="SUF_FeS_clus_asmbl_SufBD_core"/>
</dbReference>
<dbReference type="EMBL" id="CP000743">
    <property type="protein sequence ID" value="ABR55906.1"/>
    <property type="molecule type" value="Genomic_DNA"/>
</dbReference>
<name>A6UTT4_META3</name>
<dbReference type="RefSeq" id="WP_011973038.1">
    <property type="nucleotide sequence ID" value="NC_009635.1"/>
</dbReference>
<dbReference type="PANTHER" id="PTHR30508">
    <property type="entry name" value="FES CLUSTER ASSEMBLY PROTEIN SUF"/>
    <property type="match status" value="1"/>
</dbReference>
<evidence type="ECO:0000256" key="1">
    <source>
        <dbReference type="ARBA" id="ARBA00043967"/>
    </source>
</evidence>
<evidence type="ECO:0000313" key="3">
    <source>
        <dbReference type="EMBL" id="ABR55906.1"/>
    </source>
</evidence>
<sequence>MLSKEKTLKILEQAQKYKDVPAPFGEDINLEDYKIEKGGISIDSFAELDEEYKSKLAQLGIDTEEKATIGSYLQVNNKAVYSKIESKIEMIPISEALEKYNLDEYLWNVVDIKDKYAARTALELTEGFFIRVPKGVKETIPLQTCLLIGEESSSQNVHNIIIVEEGGELNVITGCATSPHIKSGLHIGVSEFYVGKDAKLTYTMIHDWGENVHVRPRTGLQIKENGVFISNYVVLSPVKSIQSYPTAHCKGDNSSATFQTVAYGSGNSVMDMGSRVILDGKNSTADMISRTIVVDNSKIIARGHLVGANDDVKGHLECRGLILSDDAHIHAVPELEAKKTNLDLSHEAAVGKIAEDQLMYLMSRGLTVDEATSLIIKGFLSVDIKGLPPKLAKAVDKIMEMTLDAL</sequence>
<dbReference type="InterPro" id="IPR037284">
    <property type="entry name" value="SUF_FeS_clus_asmbl_SufBD_sf"/>
</dbReference>
<dbReference type="InterPro" id="IPR055346">
    <property type="entry name" value="Fe-S_cluster_assembly_SufBD"/>
</dbReference>
<dbReference type="OrthoDB" id="372168at2157"/>
<dbReference type="GO" id="GO:0016226">
    <property type="term" value="P:iron-sulfur cluster assembly"/>
    <property type="evidence" value="ECO:0007669"/>
    <property type="project" value="InterPro"/>
</dbReference>
<accession>A6UTT4</accession>
<dbReference type="eggNOG" id="arCOG01715">
    <property type="taxonomic scope" value="Archaea"/>
</dbReference>
<dbReference type="Proteomes" id="UP000001106">
    <property type="component" value="Chromosome"/>
</dbReference>
<dbReference type="PANTHER" id="PTHR30508:SF1">
    <property type="entry name" value="UPF0051 PROTEIN ABCI8, CHLOROPLASTIC-RELATED"/>
    <property type="match status" value="1"/>
</dbReference>
<evidence type="ECO:0000259" key="2">
    <source>
        <dbReference type="Pfam" id="PF01458"/>
    </source>
</evidence>
<keyword evidence="4" id="KW-1185">Reference proteome</keyword>
<organism evidence="3 4">
    <name type="scientific">Methanococcus aeolicus (strain ATCC BAA-1280 / DSM 17508 / OCM 812 / Nankai-3)</name>
    <dbReference type="NCBI Taxonomy" id="419665"/>
    <lineage>
        <taxon>Archaea</taxon>
        <taxon>Methanobacteriati</taxon>
        <taxon>Methanobacteriota</taxon>
        <taxon>Methanomada group</taxon>
        <taxon>Methanococci</taxon>
        <taxon>Methanococcales</taxon>
        <taxon>Methanococcaceae</taxon>
        <taxon>Methanococcus</taxon>
    </lineage>
</organism>
<dbReference type="SUPFAM" id="SSF101960">
    <property type="entry name" value="Stabilizer of iron transporter SufD"/>
    <property type="match status" value="1"/>
</dbReference>
<dbReference type="STRING" id="419665.Maeo_0318"/>
<dbReference type="HOGENOM" id="CLU_026231_0_1_2"/>